<dbReference type="GO" id="GO:0000976">
    <property type="term" value="F:transcription cis-regulatory region binding"/>
    <property type="evidence" value="ECO:0007669"/>
    <property type="project" value="TreeGrafter"/>
</dbReference>
<organism evidence="9 10">
    <name type="scientific">Aspergillus tanneri</name>
    <dbReference type="NCBI Taxonomy" id="1220188"/>
    <lineage>
        <taxon>Eukaryota</taxon>
        <taxon>Fungi</taxon>
        <taxon>Dikarya</taxon>
        <taxon>Ascomycota</taxon>
        <taxon>Pezizomycotina</taxon>
        <taxon>Eurotiomycetes</taxon>
        <taxon>Eurotiomycetidae</taxon>
        <taxon>Eurotiales</taxon>
        <taxon>Aspergillaceae</taxon>
        <taxon>Aspergillus</taxon>
        <taxon>Aspergillus subgen. Circumdati</taxon>
    </lineage>
</organism>
<keyword evidence="10" id="KW-1185">Reference proteome</keyword>
<dbReference type="SMART" id="SM00066">
    <property type="entry name" value="GAL4"/>
    <property type="match status" value="1"/>
</dbReference>
<feature type="region of interest" description="Disordered" evidence="6">
    <location>
        <begin position="143"/>
        <end position="174"/>
    </location>
</feature>
<evidence type="ECO:0000259" key="7">
    <source>
        <dbReference type="PROSITE" id="PS50048"/>
    </source>
</evidence>
<name>A0A4S3JKW5_9EURO</name>
<dbReference type="EMBL" id="SOSA01000124">
    <property type="protein sequence ID" value="THC96206.1"/>
    <property type="molecule type" value="Genomic_DNA"/>
</dbReference>
<keyword evidence="5" id="KW-0539">Nucleus</keyword>
<dbReference type="Pfam" id="PF00172">
    <property type="entry name" value="Zn_clus"/>
    <property type="match status" value="1"/>
</dbReference>
<evidence type="ECO:0000256" key="4">
    <source>
        <dbReference type="ARBA" id="ARBA00023163"/>
    </source>
</evidence>
<keyword evidence="4" id="KW-0804">Transcription</keyword>
<dbReference type="Pfam" id="PF11951">
    <property type="entry name" value="Fungal_trans_2"/>
    <property type="match status" value="1"/>
</dbReference>
<reference evidence="8 11" key="2">
    <citation type="submission" date="2019-08" db="EMBL/GenBank/DDBJ databases">
        <title>The genome sequence of a newly discovered highly antifungal drug resistant Aspergillus species, Aspergillus tanneri NIH 1004.</title>
        <authorList>
            <person name="Mounaud S."/>
            <person name="Singh I."/>
            <person name="Joardar V."/>
            <person name="Pakala S."/>
            <person name="Pakala S."/>
            <person name="Venepally P."/>
            <person name="Chung J.K."/>
            <person name="Losada L."/>
            <person name="Nierman W.C."/>
        </authorList>
    </citation>
    <scope>NUCLEOTIDE SEQUENCE [LARGE SCALE GENOMIC DNA]</scope>
    <source>
        <strain evidence="8 11">NIH1004</strain>
    </source>
</reference>
<dbReference type="PANTHER" id="PTHR37534">
    <property type="entry name" value="TRANSCRIPTIONAL ACTIVATOR PROTEIN UGA3"/>
    <property type="match status" value="1"/>
</dbReference>
<dbReference type="GeneID" id="54324983"/>
<dbReference type="EMBL" id="QUQM01000001">
    <property type="protein sequence ID" value="KAA8649610.1"/>
    <property type="molecule type" value="Genomic_DNA"/>
</dbReference>
<feature type="region of interest" description="Disordered" evidence="6">
    <location>
        <begin position="186"/>
        <end position="207"/>
    </location>
</feature>
<dbReference type="InterPro" id="IPR036864">
    <property type="entry name" value="Zn2-C6_fun-type_DNA-bd_sf"/>
</dbReference>
<feature type="compositionally biased region" description="Low complexity" evidence="6">
    <location>
        <begin position="528"/>
        <end position="541"/>
    </location>
</feature>
<feature type="domain" description="Zn(2)-C6 fungal-type" evidence="7">
    <location>
        <begin position="9"/>
        <end position="37"/>
    </location>
</feature>
<dbReference type="PROSITE" id="PS50048">
    <property type="entry name" value="ZN2_CY6_FUNGAL_2"/>
    <property type="match status" value="1"/>
</dbReference>
<evidence type="ECO:0000256" key="5">
    <source>
        <dbReference type="ARBA" id="ARBA00023242"/>
    </source>
</evidence>
<feature type="compositionally biased region" description="Polar residues" evidence="6">
    <location>
        <begin position="186"/>
        <end position="203"/>
    </location>
</feature>
<dbReference type="GO" id="GO:0008270">
    <property type="term" value="F:zinc ion binding"/>
    <property type="evidence" value="ECO:0007669"/>
    <property type="project" value="InterPro"/>
</dbReference>
<comment type="caution">
    <text evidence="9">The sequence shown here is derived from an EMBL/GenBank/DDBJ whole genome shotgun (WGS) entry which is preliminary data.</text>
</comment>
<evidence type="ECO:0000256" key="6">
    <source>
        <dbReference type="SAM" id="MobiDB-lite"/>
    </source>
</evidence>
<evidence type="ECO:0000256" key="1">
    <source>
        <dbReference type="ARBA" id="ARBA00004123"/>
    </source>
</evidence>
<accession>A0A4S3JKW5</accession>
<evidence type="ECO:0000256" key="3">
    <source>
        <dbReference type="ARBA" id="ARBA00023125"/>
    </source>
</evidence>
<comment type="subcellular location">
    <subcellularLocation>
        <location evidence="1">Nucleus</location>
    </subcellularLocation>
</comment>
<dbReference type="InterPro" id="IPR001138">
    <property type="entry name" value="Zn2Cys6_DnaBD"/>
</dbReference>
<dbReference type="Proteomes" id="UP000308092">
    <property type="component" value="Unassembled WGS sequence"/>
</dbReference>
<dbReference type="STRING" id="1220188.A0A4S3JKW5"/>
<dbReference type="InterPro" id="IPR021858">
    <property type="entry name" value="Fun_TF"/>
</dbReference>
<reference evidence="9 10" key="1">
    <citation type="submission" date="2019-03" db="EMBL/GenBank/DDBJ databases">
        <title>The genome sequence of a newly discovered highly antifungal drug resistant Aspergillus species, Aspergillus tanneri NIH 1004.</title>
        <authorList>
            <person name="Mounaud S."/>
            <person name="Singh I."/>
            <person name="Joardar V."/>
            <person name="Pakala S."/>
            <person name="Pakala S."/>
            <person name="Venepally P."/>
            <person name="Hoover J."/>
            <person name="Nierman W."/>
            <person name="Chung J."/>
            <person name="Losada L."/>
        </authorList>
    </citation>
    <scope>NUCLEOTIDE SEQUENCE [LARGE SCALE GENOMIC DNA]</scope>
    <source>
        <strain evidence="9 10">NIH1004</strain>
    </source>
</reference>
<dbReference type="PROSITE" id="PS00463">
    <property type="entry name" value="ZN2_CY6_FUNGAL_1"/>
    <property type="match status" value="1"/>
</dbReference>
<dbReference type="CDD" id="cd00067">
    <property type="entry name" value="GAL4"/>
    <property type="match status" value="1"/>
</dbReference>
<keyword evidence="2" id="KW-0805">Transcription regulation</keyword>
<proteinExistence type="predicted"/>
<feature type="region of interest" description="Disordered" evidence="6">
    <location>
        <begin position="520"/>
        <end position="541"/>
    </location>
</feature>
<evidence type="ECO:0000313" key="8">
    <source>
        <dbReference type="EMBL" id="KAA8649610.1"/>
    </source>
</evidence>
<dbReference type="SUPFAM" id="SSF57701">
    <property type="entry name" value="Zn2/Cys6 DNA-binding domain"/>
    <property type="match status" value="1"/>
</dbReference>
<dbReference type="AlphaFoldDB" id="A0A4S3JKW5"/>
<evidence type="ECO:0000313" key="10">
    <source>
        <dbReference type="Proteomes" id="UP000308092"/>
    </source>
</evidence>
<feature type="compositionally biased region" description="Polar residues" evidence="6">
    <location>
        <begin position="148"/>
        <end position="174"/>
    </location>
</feature>
<keyword evidence="3" id="KW-0238">DNA-binding</keyword>
<feature type="region of interest" description="Disordered" evidence="6">
    <location>
        <begin position="57"/>
        <end position="85"/>
    </location>
</feature>
<dbReference type="RefSeq" id="XP_033428971.1">
    <property type="nucleotide sequence ID" value="XM_033566976.1"/>
</dbReference>
<evidence type="ECO:0000256" key="2">
    <source>
        <dbReference type="ARBA" id="ARBA00023015"/>
    </source>
</evidence>
<evidence type="ECO:0000313" key="9">
    <source>
        <dbReference type="EMBL" id="THC96206.1"/>
    </source>
</evidence>
<protein>
    <recommendedName>
        <fullName evidence="7">Zn(2)-C6 fungal-type domain-containing protein</fullName>
    </recommendedName>
</protein>
<dbReference type="GO" id="GO:0000981">
    <property type="term" value="F:DNA-binding transcription factor activity, RNA polymerase II-specific"/>
    <property type="evidence" value="ECO:0007669"/>
    <property type="project" value="InterPro"/>
</dbReference>
<dbReference type="PANTHER" id="PTHR37534:SF18">
    <property type="entry name" value="ZN(II)2CYS6 TRANSCRIPTION FACTOR (EUROFUNG)"/>
    <property type="match status" value="1"/>
</dbReference>
<dbReference type="GO" id="GO:0045944">
    <property type="term" value="P:positive regulation of transcription by RNA polymerase II"/>
    <property type="evidence" value="ECO:0007669"/>
    <property type="project" value="TreeGrafter"/>
</dbReference>
<gene>
    <name evidence="8" type="ORF">ATNIH1004_002281</name>
    <name evidence="9" type="ORF">EYZ11_004325</name>
</gene>
<dbReference type="VEuPathDB" id="FungiDB:EYZ11_004325"/>
<evidence type="ECO:0000313" key="11">
    <source>
        <dbReference type="Proteomes" id="UP000324241"/>
    </source>
</evidence>
<feature type="compositionally biased region" description="Polar residues" evidence="6">
    <location>
        <begin position="65"/>
        <end position="76"/>
    </location>
</feature>
<sequence>MPGVPSNKACERCKKRHLKCDETRPSCQRCANAGVECPGYVQTRKFIDQGASVRRRYAPYKEGNPKSNAAKTSDSTAGDHPPANATLLRSDLAASTGWQSGAMNYSDMQSPIQDLRSDQVNAPFHVGPAAQMTNSTVAEVVPVDVSGPGQSSNGSSRSVDLSPITPNNAPTEPFSAMNNSYRENRQMQRSPNAGLIQSTSPSQHSEREEFQHIFSELMKGTEHEIAFLIRYFSETLSTWLDLSDSRKFFGAYVPVRSINESFLKFSIAALSAKHLGRMKGATVHVTSGMFTSPATMETYPNAAQVDWFLKAANYYFLAVSRMNSSISDTYTSASSSAILESPIEIVRKWLNLHVQQPTSQTLAEEATASTFWRKTENLLAASAILTMYKLLDEKGENWQSQLRGIRPLFETLLELHTSKSDRPEFSQGATAAFWNFARQDYLASYYTRCPPHFDHQNLPLWRAVGLPIDQQGNILSFESRSPNIATPRSPEDFAATSLIWLLNKVINFLAESKKSQLEQWTGQTPNVPSSTLTITPTTTTPPRSYPTTSAWLKLSFEFQSWLERIPETFRPCIRLEHPKDVSKLPEIHHMPFPEIFYGLTSCAAAMQQYHFGRLALSLNRPSDEVTGPSTAFDRLQGYRDLMKETDYRCKEICGIALSRPKSAARFYMVPLLYAVGQCFENPEERQIVTDLLRGIEADLGLATAEQLQKLQSAWCQT</sequence>
<dbReference type="Gene3D" id="4.10.240.10">
    <property type="entry name" value="Zn(2)-C6 fungal-type DNA-binding domain"/>
    <property type="match status" value="1"/>
</dbReference>
<dbReference type="OrthoDB" id="5418899at2759"/>
<dbReference type="Proteomes" id="UP000324241">
    <property type="component" value="Unassembled WGS sequence"/>
</dbReference>
<dbReference type="GO" id="GO:0005634">
    <property type="term" value="C:nucleus"/>
    <property type="evidence" value="ECO:0007669"/>
    <property type="project" value="UniProtKB-SubCell"/>
</dbReference>